<dbReference type="EMBL" id="JBBMFS010000012">
    <property type="protein sequence ID" value="MEQ2555827.1"/>
    <property type="molecule type" value="Genomic_DNA"/>
</dbReference>
<evidence type="ECO:0000313" key="3">
    <source>
        <dbReference type="Proteomes" id="UP001546774"/>
    </source>
</evidence>
<dbReference type="PROSITE" id="PS51832">
    <property type="entry name" value="HD_GYP"/>
    <property type="match status" value="1"/>
</dbReference>
<dbReference type="Gene3D" id="1.10.3210.10">
    <property type="entry name" value="Hypothetical protein af1432"/>
    <property type="match status" value="1"/>
</dbReference>
<organism evidence="2 3">
    <name type="scientific">Lachnospira intestinalis</name>
    <dbReference type="NCBI Taxonomy" id="3133158"/>
    <lineage>
        <taxon>Bacteria</taxon>
        <taxon>Bacillati</taxon>
        <taxon>Bacillota</taxon>
        <taxon>Clostridia</taxon>
        <taxon>Lachnospirales</taxon>
        <taxon>Lachnospiraceae</taxon>
        <taxon>Lachnospira</taxon>
    </lineage>
</organism>
<evidence type="ECO:0000313" key="2">
    <source>
        <dbReference type="EMBL" id="MEQ2555827.1"/>
    </source>
</evidence>
<dbReference type="CDD" id="cd00077">
    <property type="entry name" value="HDc"/>
    <property type="match status" value="1"/>
</dbReference>
<dbReference type="Pfam" id="PF13487">
    <property type="entry name" value="HD_5"/>
    <property type="match status" value="1"/>
</dbReference>
<dbReference type="SUPFAM" id="SSF109604">
    <property type="entry name" value="HD-domain/PDEase-like"/>
    <property type="match status" value="1"/>
</dbReference>
<protein>
    <submittedName>
        <fullName evidence="2">HD domain-containing phosphohydrolase</fullName>
    </submittedName>
</protein>
<dbReference type="Proteomes" id="UP001546774">
    <property type="component" value="Unassembled WGS sequence"/>
</dbReference>
<evidence type="ECO:0000259" key="1">
    <source>
        <dbReference type="PROSITE" id="PS51832"/>
    </source>
</evidence>
<dbReference type="PANTHER" id="PTHR43155">
    <property type="entry name" value="CYCLIC DI-GMP PHOSPHODIESTERASE PA4108-RELATED"/>
    <property type="match status" value="1"/>
</dbReference>
<comment type="caution">
    <text evidence="2">The sequence shown here is derived from an EMBL/GenBank/DDBJ whole genome shotgun (WGS) entry which is preliminary data.</text>
</comment>
<dbReference type="InterPro" id="IPR003607">
    <property type="entry name" value="HD/PDEase_dom"/>
</dbReference>
<keyword evidence="3" id="KW-1185">Reference proteome</keyword>
<sequence length="358" mass="40683">MAKIRIAVNHLCNDMIIGEDVYNKSGVVLVAQGSIVTDEVISLLSRHLIDSVAIEYQAAADEPQQAENAQPLVDEKQYQEFQEHFSVAENMLSDNLKKIVENSEDIDVPALMNVTNEILEKSRNETNLCNMLLMMKKDTESLYAHSINVSILCQILAKWSGCTPKEIENVAIAGLLHDVGILKFPEEMRKDFTFRKEMEGGVYNKHVLYSYNIVKNQNIDTEIKKAILGHHERLDKSGFPLRISEHGIGKLARILAIADIFDTYTMKENDIQPMPVFSVIKKMEEMHLHNILDTQFNMTFIAHIAHTMVQHRVLLNDGRTGQVVMINRLNVSRPLVQVGTTFVDLSKEHSLYIQELLD</sequence>
<dbReference type="SMART" id="SM00471">
    <property type="entry name" value="HDc"/>
    <property type="match status" value="1"/>
</dbReference>
<dbReference type="InterPro" id="IPR037522">
    <property type="entry name" value="HD_GYP_dom"/>
</dbReference>
<accession>A0ABV1H911</accession>
<name>A0ABV1H911_9FIRM</name>
<gene>
    <name evidence="2" type="ORF">WMO37_12575</name>
</gene>
<dbReference type="PANTHER" id="PTHR43155:SF2">
    <property type="entry name" value="CYCLIC DI-GMP PHOSPHODIESTERASE PA4108"/>
    <property type="match status" value="1"/>
</dbReference>
<feature type="domain" description="HD-GYP" evidence="1">
    <location>
        <begin position="120"/>
        <end position="315"/>
    </location>
</feature>
<proteinExistence type="predicted"/>
<reference evidence="2" key="1">
    <citation type="submission" date="2024-03" db="EMBL/GenBank/DDBJ databases">
        <title>Human intestinal bacterial collection.</title>
        <authorList>
            <person name="Pauvert C."/>
            <person name="Hitch T.C.A."/>
            <person name="Clavel T."/>
        </authorList>
    </citation>
    <scope>NUCLEOTIDE SEQUENCE [LARGE SCALE GENOMIC DNA]</scope>
    <source>
        <strain evidence="2">CLA-AA-H89B</strain>
    </source>
</reference>